<organism evidence="1 2">
    <name type="scientific">Salinisphaera hydrothermalis (strain C41B8)</name>
    <dbReference type="NCBI Taxonomy" id="1304275"/>
    <lineage>
        <taxon>Bacteria</taxon>
        <taxon>Pseudomonadati</taxon>
        <taxon>Pseudomonadota</taxon>
        <taxon>Gammaproteobacteria</taxon>
        <taxon>Salinisphaerales</taxon>
        <taxon>Salinisphaeraceae</taxon>
        <taxon>Salinisphaera</taxon>
    </lineage>
</organism>
<gene>
    <name evidence="1" type="ORF">C41B8_08975</name>
</gene>
<keyword evidence="2" id="KW-1185">Reference proteome</keyword>
<dbReference type="AlphaFoldDB" id="A0A084ILX2"/>
<accession>A0A084ILX2</accession>
<proteinExistence type="predicted"/>
<dbReference type="STRING" id="1304275.C41B8_08975"/>
<evidence type="ECO:0000313" key="2">
    <source>
        <dbReference type="Proteomes" id="UP000028302"/>
    </source>
</evidence>
<evidence type="ECO:0000313" key="1">
    <source>
        <dbReference type="EMBL" id="KEZ77706.1"/>
    </source>
</evidence>
<name>A0A084ILX2_SALHC</name>
<dbReference type="EMBL" id="APNK01000010">
    <property type="protein sequence ID" value="KEZ77706.1"/>
    <property type="molecule type" value="Genomic_DNA"/>
</dbReference>
<comment type="caution">
    <text evidence="1">The sequence shown here is derived from an EMBL/GenBank/DDBJ whole genome shotgun (WGS) entry which is preliminary data.</text>
</comment>
<dbReference type="Proteomes" id="UP000028302">
    <property type="component" value="Unassembled WGS sequence"/>
</dbReference>
<sequence length="109" mass="12219">MGLDTVELAADLIDDFRIVLGLGQFQQFFTFVQRRCRRIDGLDDILQPGFFLTVSLCFVGVLDPDLTFGQLCIKFAQAVLLFSIVKDTPEGRSAAHAARSCGFEQHWHP</sequence>
<reference evidence="1 2" key="1">
    <citation type="submission" date="2013-03" db="EMBL/GenBank/DDBJ databases">
        <title>Salinisphaera hydrothermalis C41B8 Genome Sequencing.</title>
        <authorList>
            <person name="Li C."/>
            <person name="Lai Q."/>
            <person name="Shao Z."/>
        </authorList>
    </citation>
    <scope>NUCLEOTIDE SEQUENCE [LARGE SCALE GENOMIC DNA]</scope>
    <source>
        <strain evidence="1 2">C41B8</strain>
    </source>
</reference>
<protein>
    <submittedName>
        <fullName evidence="1">Uncharacterized protein</fullName>
    </submittedName>
</protein>